<feature type="transmembrane region" description="Helical" evidence="8">
    <location>
        <begin position="98"/>
        <end position="121"/>
    </location>
</feature>
<dbReference type="EMBL" id="PGTK01000002">
    <property type="protein sequence ID" value="PJF31887.1"/>
    <property type="molecule type" value="Genomic_DNA"/>
</dbReference>
<evidence type="ECO:0000256" key="5">
    <source>
        <dbReference type="ARBA" id="ARBA00022748"/>
    </source>
</evidence>
<evidence type="ECO:0000313" key="11">
    <source>
        <dbReference type="Proteomes" id="UP000228921"/>
    </source>
</evidence>
<dbReference type="GO" id="GO:0015232">
    <property type="term" value="F:heme transmembrane transporter activity"/>
    <property type="evidence" value="ECO:0007669"/>
    <property type="project" value="InterPro"/>
</dbReference>
<protein>
    <recommendedName>
        <fullName evidence="3">Heme exporter protein C</fullName>
    </recommendedName>
</protein>
<keyword evidence="5" id="KW-0201">Cytochrome c-type biogenesis</keyword>
<dbReference type="Pfam" id="PF01578">
    <property type="entry name" value="Cytochrom_C_asm"/>
    <property type="match status" value="1"/>
</dbReference>
<feature type="transmembrane region" description="Helical" evidence="8">
    <location>
        <begin position="27"/>
        <end position="50"/>
    </location>
</feature>
<dbReference type="PANTHER" id="PTHR30071:SF1">
    <property type="entry name" value="CYTOCHROME B_B6 PROTEIN-RELATED"/>
    <property type="match status" value="1"/>
</dbReference>
<feature type="domain" description="Cytochrome c assembly protein" evidence="9">
    <location>
        <begin position="19"/>
        <end position="191"/>
    </location>
</feature>
<keyword evidence="6 8" id="KW-1133">Transmembrane helix</keyword>
<sequence length="257" mass="28610">MSVAPNLSLSDVVLEQPDRVRIGVLRLLMALTALTLIGIGFGLYMALGFAKTDANQGEVQRIFYIHMPAFIGAFVAFAATTFGGFMYLLTRKTKWDTLALAGVEVGLALAAVNLVTGMIWARPIWNTWWTWDPRLTLEAIMMLTYAAYLVLRASIGNAQTRRRFASVYGMLAIILVIMVIMISRIKPDTIHPTVFGPSSQQARGTFELDASAGMSAALGVNMLVWAILVPITLMWYRIRLNNLIERLNWLKARLAER</sequence>
<dbReference type="InterPro" id="IPR045062">
    <property type="entry name" value="Cyt_c_biogenesis_CcsA/CcmC"/>
</dbReference>
<proteinExistence type="inferred from homology"/>
<dbReference type="InterPro" id="IPR002541">
    <property type="entry name" value="Cyt_c_assembly"/>
</dbReference>
<evidence type="ECO:0000256" key="7">
    <source>
        <dbReference type="ARBA" id="ARBA00023136"/>
    </source>
</evidence>
<evidence type="ECO:0000256" key="4">
    <source>
        <dbReference type="ARBA" id="ARBA00022692"/>
    </source>
</evidence>
<dbReference type="InterPro" id="IPR003557">
    <property type="entry name" value="Cyt_c_biogenesis_CcmC"/>
</dbReference>
<dbReference type="GO" id="GO:0017004">
    <property type="term" value="P:cytochrome complex assembly"/>
    <property type="evidence" value="ECO:0007669"/>
    <property type="project" value="UniProtKB-KW"/>
</dbReference>
<reference evidence="10 11" key="1">
    <citation type="submission" date="2017-11" db="EMBL/GenBank/DDBJ databases">
        <title>Evolution of Phototrophy in the Chloroflexi Phylum Driven by Horizontal Gene Transfer.</title>
        <authorList>
            <person name="Ward L.M."/>
            <person name="Hemp J."/>
            <person name="Shih P.M."/>
            <person name="Mcglynn S.E."/>
            <person name="Fischer W."/>
        </authorList>
    </citation>
    <scope>NUCLEOTIDE SEQUENCE [LARGE SCALE GENOMIC DNA]</scope>
    <source>
        <strain evidence="10">CP2_2F</strain>
    </source>
</reference>
<comment type="similarity">
    <text evidence="2">Belongs to the CcmC/CycZ/HelC family.</text>
</comment>
<dbReference type="GO" id="GO:0005886">
    <property type="term" value="C:plasma membrane"/>
    <property type="evidence" value="ECO:0007669"/>
    <property type="project" value="TreeGrafter"/>
</dbReference>
<feature type="transmembrane region" description="Helical" evidence="8">
    <location>
        <begin position="216"/>
        <end position="236"/>
    </location>
</feature>
<evidence type="ECO:0000256" key="3">
    <source>
        <dbReference type="ARBA" id="ARBA00016463"/>
    </source>
</evidence>
<evidence type="ECO:0000256" key="6">
    <source>
        <dbReference type="ARBA" id="ARBA00022989"/>
    </source>
</evidence>
<keyword evidence="4 8" id="KW-0812">Transmembrane</keyword>
<feature type="transmembrane region" description="Helical" evidence="8">
    <location>
        <begin position="163"/>
        <end position="185"/>
    </location>
</feature>
<dbReference type="AlphaFoldDB" id="A0A2M8P2W3"/>
<evidence type="ECO:0000256" key="1">
    <source>
        <dbReference type="ARBA" id="ARBA00004141"/>
    </source>
</evidence>
<feature type="transmembrane region" description="Helical" evidence="8">
    <location>
        <begin position="133"/>
        <end position="151"/>
    </location>
</feature>
<evidence type="ECO:0000256" key="2">
    <source>
        <dbReference type="ARBA" id="ARBA00005840"/>
    </source>
</evidence>
<comment type="caution">
    <text evidence="10">The sequence shown here is derived from an EMBL/GenBank/DDBJ whole genome shotgun (WGS) entry which is preliminary data.</text>
</comment>
<accession>A0A2M8P2W3</accession>
<evidence type="ECO:0000259" key="9">
    <source>
        <dbReference type="Pfam" id="PF01578"/>
    </source>
</evidence>
<dbReference type="PRINTS" id="PR01386">
    <property type="entry name" value="CCMCBIOGNSIS"/>
</dbReference>
<organism evidence="10 11">
    <name type="scientific">Candidatus Thermofonsia Clade 1 bacterium</name>
    <dbReference type="NCBI Taxonomy" id="2364210"/>
    <lineage>
        <taxon>Bacteria</taxon>
        <taxon>Bacillati</taxon>
        <taxon>Chloroflexota</taxon>
        <taxon>Candidatus Thermofontia</taxon>
        <taxon>Candidatus Thermofonsia Clade 1</taxon>
    </lineage>
</organism>
<evidence type="ECO:0000313" key="10">
    <source>
        <dbReference type="EMBL" id="PJF31887.1"/>
    </source>
</evidence>
<name>A0A2M8P2W3_9CHLR</name>
<feature type="transmembrane region" description="Helical" evidence="8">
    <location>
        <begin position="62"/>
        <end position="89"/>
    </location>
</feature>
<dbReference type="GO" id="GO:0020037">
    <property type="term" value="F:heme binding"/>
    <property type="evidence" value="ECO:0007669"/>
    <property type="project" value="InterPro"/>
</dbReference>
<keyword evidence="7 8" id="KW-0472">Membrane</keyword>
<dbReference type="Proteomes" id="UP000228921">
    <property type="component" value="Unassembled WGS sequence"/>
</dbReference>
<evidence type="ECO:0000256" key="8">
    <source>
        <dbReference type="SAM" id="Phobius"/>
    </source>
</evidence>
<dbReference type="PANTHER" id="PTHR30071">
    <property type="entry name" value="HEME EXPORTER PROTEIN C"/>
    <property type="match status" value="1"/>
</dbReference>
<comment type="subcellular location">
    <subcellularLocation>
        <location evidence="1">Membrane</location>
        <topology evidence="1">Multi-pass membrane protein</topology>
    </subcellularLocation>
</comment>
<gene>
    <name evidence="10" type="ORF">CUN51_02800</name>
</gene>